<feature type="region of interest" description="Disordered" evidence="1">
    <location>
        <begin position="528"/>
        <end position="563"/>
    </location>
</feature>
<feature type="region of interest" description="Disordered" evidence="1">
    <location>
        <begin position="421"/>
        <end position="442"/>
    </location>
</feature>
<feature type="compositionally biased region" description="Polar residues" evidence="1">
    <location>
        <begin position="344"/>
        <end position="360"/>
    </location>
</feature>
<feature type="compositionally biased region" description="Basic and acidic residues" evidence="1">
    <location>
        <begin position="422"/>
        <end position="442"/>
    </location>
</feature>
<reference evidence="2" key="1">
    <citation type="submission" date="2024-04" db="EMBL/GenBank/DDBJ databases">
        <authorList>
            <consortium name="Molecular Ecology Group"/>
        </authorList>
    </citation>
    <scope>NUCLEOTIDE SEQUENCE</scope>
</reference>
<keyword evidence="3" id="KW-1185">Reference proteome</keyword>
<dbReference type="EMBL" id="OZ034828">
    <property type="protein sequence ID" value="CAL1684404.1"/>
    <property type="molecule type" value="Genomic_DNA"/>
</dbReference>
<feature type="region of interest" description="Disordered" evidence="1">
    <location>
        <begin position="171"/>
        <end position="219"/>
    </location>
</feature>
<feature type="compositionally biased region" description="Basic and acidic residues" evidence="1">
    <location>
        <begin position="816"/>
        <end position="828"/>
    </location>
</feature>
<feature type="region of interest" description="Disordered" evidence="1">
    <location>
        <begin position="344"/>
        <end position="367"/>
    </location>
</feature>
<accession>A0AAV2NX64</accession>
<dbReference type="Proteomes" id="UP001497644">
    <property type="component" value="Chromosome 5"/>
</dbReference>
<feature type="compositionally biased region" description="Basic and acidic residues" evidence="1">
    <location>
        <begin position="528"/>
        <end position="537"/>
    </location>
</feature>
<organism evidence="2 3">
    <name type="scientific">Lasius platythorax</name>
    <dbReference type="NCBI Taxonomy" id="488582"/>
    <lineage>
        <taxon>Eukaryota</taxon>
        <taxon>Metazoa</taxon>
        <taxon>Ecdysozoa</taxon>
        <taxon>Arthropoda</taxon>
        <taxon>Hexapoda</taxon>
        <taxon>Insecta</taxon>
        <taxon>Pterygota</taxon>
        <taxon>Neoptera</taxon>
        <taxon>Endopterygota</taxon>
        <taxon>Hymenoptera</taxon>
        <taxon>Apocrita</taxon>
        <taxon>Aculeata</taxon>
        <taxon>Formicoidea</taxon>
        <taxon>Formicidae</taxon>
        <taxon>Formicinae</taxon>
        <taxon>Lasius</taxon>
        <taxon>Lasius</taxon>
    </lineage>
</organism>
<feature type="compositionally biased region" description="Basic residues" evidence="1">
    <location>
        <begin position="551"/>
        <end position="560"/>
    </location>
</feature>
<sequence length="969" mass="110576">MNGFKIRALQDLSHMLPAKCLQHETHVSTSIIKRRFWSLFNSSRKEKNACKNKIINSSKLSNGVESIFTTQMTSEIAAIILSIRSPMNFLNFETNTKMKCPKALLDGNSAGDYSFIHGDKNVTTNKVYYDDCASKIVFTLQESQEPAIDDTIEQVRTDNLSTVIAARNVDSLPPVKSESKTPEINQQRSRDRFKLPDDQHSQEYDISSQSRESQDYTHKDSVSNTTVLLQQQLRCILQTPAIISKPLSSSFEILEQSNTAKRWRDCTKDTTETSAISAEIEIPRNIPLKWSSTKQPCPRREYHTWKISPGIENDVKCDDASDIRAVQREQSTCYRPQFDGLTCSGSSGNQGSRKPSSCPSSVPRRDFSSKSCTVIHSSVRNIETSRKDLFSANLSTIRLRSTRETQPGRVSLTKLQSFCCDSSKKSSDCEENDGSKSEDPCSRKVAKNHCRDESEKKCEKTRTRRKDTCGRDSGVSSRNGTCEKRRESESESCERYTCPELRTRQCIWETELCPEETCRKRDAKERAAIKDRARSRDPNCSQKQDTDTRCSQRRRSKSSTRRQDCEKPSRVICKDSSKRKNDCHESKSKEKRCVKPEKEQSKCTGKHQRRSESCQKRNSSRSSGNKNCGKVDGKRRYSQQSIFSISRDHRSFSTLIPDIVLDTDVRKTTKALYSSCGKSEKRDLKQGPSCEKQKRKCETTKKDETKRKCVKGPAKCLSRKSIVDKAQTCQSTKAKDEDKKLREPTQKYYNHAEYCANRKIEPITKDKKPIGKAAKEQPSITVKDEKPTEESIKKQIEREYKEIDECKKKGKVIEKKEKKPETTKKAPTEYKPTGLDRVISPCKQEGMKDSKKFASMPNESIFSNFMGIAYKMLNVRSNIINGEIPIIPKDIKLLNVMFDRSFSTTKVSYQDDFAIKRTTDHSKTIQNCSANNSDFIHGDESPNYIEIENDDEEEDDYDWIIGRPTSGIN</sequence>
<feature type="compositionally biased region" description="Basic and acidic residues" evidence="1">
    <location>
        <begin position="782"/>
        <end position="793"/>
    </location>
</feature>
<gene>
    <name evidence="2" type="ORF">LPLAT_LOCUS10036</name>
</gene>
<feature type="region of interest" description="Disordered" evidence="1">
    <location>
        <begin position="677"/>
        <end position="703"/>
    </location>
</feature>
<evidence type="ECO:0000256" key="1">
    <source>
        <dbReference type="SAM" id="MobiDB-lite"/>
    </source>
</evidence>
<feature type="compositionally biased region" description="Low complexity" evidence="1">
    <location>
        <begin position="616"/>
        <end position="628"/>
    </location>
</feature>
<protein>
    <submittedName>
        <fullName evidence="2">Uncharacterized protein</fullName>
    </submittedName>
</protein>
<dbReference type="AlphaFoldDB" id="A0AAV2NX64"/>
<feature type="region of interest" description="Disordered" evidence="1">
    <location>
        <begin position="604"/>
        <end position="633"/>
    </location>
</feature>
<feature type="region of interest" description="Disordered" evidence="1">
    <location>
        <begin position="816"/>
        <end position="836"/>
    </location>
</feature>
<name>A0AAV2NX64_9HYME</name>
<evidence type="ECO:0000313" key="3">
    <source>
        <dbReference type="Proteomes" id="UP001497644"/>
    </source>
</evidence>
<feature type="region of interest" description="Disordered" evidence="1">
    <location>
        <begin position="768"/>
        <end position="793"/>
    </location>
</feature>
<feature type="compositionally biased region" description="Basic and acidic residues" evidence="1">
    <location>
        <begin position="188"/>
        <end position="203"/>
    </location>
</feature>
<proteinExistence type="predicted"/>
<evidence type="ECO:0000313" key="2">
    <source>
        <dbReference type="EMBL" id="CAL1684404.1"/>
    </source>
</evidence>